<keyword evidence="3" id="KW-1185">Reference proteome</keyword>
<evidence type="ECO:0000313" key="2">
    <source>
        <dbReference type="EMBL" id="SFK44295.1"/>
    </source>
</evidence>
<gene>
    <name evidence="2" type="ORF">SAMN05216302_1006130</name>
</gene>
<keyword evidence="1" id="KW-1133">Transmembrane helix</keyword>
<keyword evidence="1" id="KW-0472">Membrane</keyword>
<accession>A0A1I3ZJT7</accession>
<evidence type="ECO:0000313" key="3">
    <source>
        <dbReference type="Proteomes" id="UP000199533"/>
    </source>
</evidence>
<dbReference type="Proteomes" id="UP000199533">
    <property type="component" value="Unassembled WGS sequence"/>
</dbReference>
<reference evidence="3" key="1">
    <citation type="submission" date="2016-10" db="EMBL/GenBank/DDBJ databases">
        <authorList>
            <person name="Varghese N."/>
            <person name="Submissions S."/>
        </authorList>
    </citation>
    <scope>NUCLEOTIDE SEQUENCE [LARGE SCALE GENOMIC DNA]</scope>
    <source>
        <strain evidence="3">Nm69</strain>
    </source>
</reference>
<dbReference type="EMBL" id="FOSP01000006">
    <property type="protein sequence ID" value="SFK44295.1"/>
    <property type="molecule type" value="Genomic_DNA"/>
</dbReference>
<name>A0A1I3ZJT7_9PROT</name>
<proteinExistence type="predicted"/>
<evidence type="ECO:0000256" key="1">
    <source>
        <dbReference type="SAM" id="Phobius"/>
    </source>
</evidence>
<organism evidence="2 3">
    <name type="scientific">Nitrosomonas aestuarii</name>
    <dbReference type="NCBI Taxonomy" id="52441"/>
    <lineage>
        <taxon>Bacteria</taxon>
        <taxon>Pseudomonadati</taxon>
        <taxon>Pseudomonadota</taxon>
        <taxon>Betaproteobacteria</taxon>
        <taxon>Nitrosomonadales</taxon>
        <taxon>Nitrosomonadaceae</taxon>
        <taxon>Nitrosomonas</taxon>
    </lineage>
</organism>
<feature type="transmembrane region" description="Helical" evidence="1">
    <location>
        <begin position="7"/>
        <end position="28"/>
    </location>
</feature>
<dbReference type="AlphaFoldDB" id="A0A1I3ZJT7"/>
<sequence length="61" mass="6667">MLIKREFIGSVVTLVFYAGTLSAFLFFATGKAAESIKFSNNDHGIIATSSTDNKGYAYDHE</sequence>
<keyword evidence="1" id="KW-0812">Transmembrane</keyword>
<protein>
    <submittedName>
        <fullName evidence="2">Uncharacterized protein</fullName>
    </submittedName>
</protein>
<dbReference type="RefSeq" id="WP_090697999.1">
    <property type="nucleotide sequence ID" value="NZ_FOSP01000006.1"/>
</dbReference>